<dbReference type="EMBL" id="CAXAMN010012558">
    <property type="protein sequence ID" value="CAK9038505.1"/>
    <property type="molecule type" value="Genomic_DNA"/>
</dbReference>
<evidence type="ECO:0000259" key="2">
    <source>
        <dbReference type="Pfam" id="PF10469"/>
    </source>
</evidence>
<sequence>MDPFENAALDPWSGKSLGEVEKPEGFDAFWHEQEAVQRGEKEPPPDLLAGGEETGKKGKGKGKGKGGKGRRNSRYNVVARPPPRARPSHFVAIRLFSRMIRRNVQQMQQWFIAKNPLFEQCLVPVRRLHSSLLLTAIPPERRGEAQEACHEAGEEIRDFLGDQPVKIVASGISSFNGQILFTRLRTEPHDMLQAIHDALSSAFMRHGFPVLDESAKSWLEEGEEPHDFKAHASFIKVSKAMAHAKSDADKRKFRSLRLASDDLDAWRDVFFGTQICTEFELLDMIGSSRDGYYPCLQLEHFHDRTVMVSEPNLDVSLAAGPVRTAKLRVDQQAGAGLQLSACEAGYLVEELDPWPGQSDLRAGDVIVAIGEELLIGLSEAKVEEEFGKHFENGALTIVGPLELLQQMPLDHVRRAANRLLRPWRDDRGSVGSVGSVLVTSPAGVPRGKRHRFRVTAQEFRPDPLNQPGGDPWANAAAKGYVYPEYTGWGTKFKKRKATVVDSSRFLSKPKAVHVDEHGFFENKELTKVHQRLHQSLRRANSQEKVLSIIKEEKGLLSTSNRVVALTRLASLDRSAECTRDPRVDELLKDLLEDLEAIEESQVTLPPPTMASLALGMARLGLRHPEIFRCLGQVVRRSGLWSFADNEAASLLEGFSRARRCDEVLFQEASRLIMARMDWMEPKALTTMMTAFACANLAIETLFFAVGDCVLRRIEHGEAWSLRPLAELADAFARVRMRHALLLDVVPGRCEKAIPSVEALVLLFSAYVDSRQGFGPAELRDALARQLLERQGELSATLMRRLLQAAARARWPSHALLEAASQVALREPSTFEIDAMFDCFLQLRVVPPADFPISAEKKKQREERLKAREERQRRWKEKQGEGAEGEVEALEEASLPDHALRTCRLRVERDVGAGLVGSDLEFLAGKPDHHSARVSLWTPSWAGPVPQLPNALGFQPEELEACGAGYLVVDCLAPEQSLRCGDIIVAIERRVLIDLSEEDVEENFGAEFCDGAALVVGTFEELQHFSLRSIRRKASDLAGGRADAPEASPAGPAGPGATGCEGPPSKLCSPRAPRSAASAADAAASSTVTEPVAEVPRAVRGRRGKHGVRSTLEENEGSREDVERKRTADTNTGDREGDKERRNEPKGAGSTGSMEKKSYYQAPAKGQGSGQRVWRPKV</sequence>
<feature type="compositionally biased region" description="Basic and acidic residues" evidence="1">
    <location>
        <begin position="18"/>
        <end position="44"/>
    </location>
</feature>
<gene>
    <name evidence="3" type="ORF">CCMP2556_LOCUS21056</name>
</gene>
<feature type="compositionally biased region" description="Basic and acidic residues" evidence="1">
    <location>
        <begin position="1115"/>
        <end position="1144"/>
    </location>
</feature>
<feature type="region of interest" description="Disordered" evidence="1">
    <location>
        <begin position="1"/>
        <end position="83"/>
    </location>
</feature>
<dbReference type="InterPro" id="IPR052641">
    <property type="entry name" value="AKAP7_isoform_gamma"/>
</dbReference>
<dbReference type="PANTHER" id="PTHR15934">
    <property type="entry name" value="RNA 2',3'-CYCLIC PHOSPHODIESTERASE"/>
    <property type="match status" value="1"/>
</dbReference>
<proteinExistence type="predicted"/>
<keyword evidence="4" id="KW-1185">Reference proteome</keyword>
<feature type="compositionally biased region" description="Basic residues" evidence="1">
    <location>
        <begin position="57"/>
        <end position="73"/>
    </location>
</feature>
<feature type="compositionally biased region" description="Low complexity" evidence="1">
    <location>
        <begin position="1059"/>
        <end position="1085"/>
    </location>
</feature>
<reference evidence="3 4" key="1">
    <citation type="submission" date="2024-02" db="EMBL/GenBank/DDBJ databases">
        <authorList>
            <person name="Chen Y."/>
            <person name="Shah S."/>
            <person name="Dougan E. K."/>
            <person name="Thang M."/>
            <person name="Chan C."/>
        </authorList>
    </citation>
    <scope>NUCLEOTIDE SEQUENCE [LARGE SCALE GENOMIC DNA]</scope>
</reference>
<dbReference type="Pfam" id="PF10469">
    <property type="entry name" value="AKAP7_NLS"/>
    <property type="match status" value="1"/>
</dbReference>
<protein>
    <recommendedName>
        <fullName evidence="2">A-kinase anchor protein 7-like phosphoesterase domain-containing protein</fullName>
    </recommendedName>
</protein>
<evidence type="ECO:0000256" key="1">
    <source>
        <dbReference type="SAM" id="MobiDB-lite"/>
    </source>
</evidence>
<organism evidence="3 4">
    <name type="scientific">Durusdinium trenchii</name>
    <dbReference type="NCBI Taxonomy" id="1381693"/>
    <lineage>
        <taxon>Eukaryota</taxon>
        <taxon>Sar</taxon>
        <taxon>Alveolata</taxon>
        <taxon>Dinophyceae</taxon>
        <taxon>Suessiales</taxon>
        <taxon>Symbiodiniaceae</taxon>
        <taxon>Durusdinium</taxon>
    </lineage>
</organism>
<dbReference type="SUPFAM" id="SSF55144">
    <property type="entry name" value="LigT-like"/>
    <property type="match status" value="1"/>
</dbReference>
<evidence type="ECO:0000313" key="4">
    <source>
        <dbReference type="Proteomes" id="UP001642484"/>
    </source>
</evidence>
<feature type="region of interest" description="Disordered" evidence="1">
    <location>
        <begin position="1037"/>
        <end position="1177"/>
    </location>
</feature>
<dbReference type="Proteomes" id="UP001642484">
    <property type="component" value="Unassembled WGS sequence"/>
</dbReference>
<evidence type="ECO:0000313" key="3">
    <source>
        <dbReference type="EMBL" id="CAK9038505.1"/>
    </source>
</evidence>
<dbReference type="InterPro" id="IPR009097">
    <property type="entry name" value="Cyclic_Pdiesterase"/>
</dbReference>
<dbReference type="InterPro" id="IPR019510">
    <property type="entry name" value="AKAP7-like_phosphoesterase"/>
</dbReference>
<feature type="compositionally biased region" description="Basic residues" evidence="1">
    <location>
        <begin position="1098"/>
        <end position="1107"/>
    </location>
</feature>
<comment type="caution">
    <text evidence="3">The sequence shown here is derived from an EMBL/GenBank/DDBJ whole genome shotgun (WGS) entry which is preliminary data.</text>
</comment>
<dbReference type="Gene3D" id="3.90.1140.10">
    <property type="entry name" value="Cyclic phosphodiesterase"/>
    <property type="match status" value="1"/>
</dbReference>
<name>A0ABP0LH77_9DINO</name>
<dbReference type="PANTHER" id="PTHR15934:SF2">
    <property type="entry name" value="A-KINASE ANCHOR PROTEIN 7-LIKE PHOSPHOESTERASE DOMAIN-CONTAINING PROTEIN"/>
    <property type="match status" value="1"/>
</dbReference>
<feature type="domain" description="A-kinase anchor protein 7-like phosphoesterase" evidence="2">
    <location>
        <begin position="87"/>
        <end position="297"/>
    </location>
</feature>
<accession>A0ABP0LH77</accession>